<evidence type="ECO:0000313" key="4">
    <source>
        <dbReference type="Proteomes" id="UP000249248"/>
    </source>
</evidence>
<dbReference type="InterPro" id="IPR023799">
    <property type="entry name" value="RbfA_dom_sf"/>
</dbReference>
<dbReference type="Gene3D" id="3.30.300.20">
    <property type="match status" value="1"/>
</dbReference>
<dbReference type="OrthoDB" id="9811910at2"/>
<dbReference type="Proteomes" id="UP000249248">
    <property type="component" value="Unassembled WGS sequence"/>
</dbReference>
<keyword evidence="2" id="KW-0963">Cytoplasm</keyword>
<dbReference type="Pfam" id="PF02033">
    <property type="entry name" value="RBFA"/>
    <property type="match status" value="1"/>
</dbReference>
<accession>A0A2W1N2D5</accession>
<comment type="subunit">
    <text evidence="2">Monomer. Binds 30S ribosomal subunits, but not 50S ribosomal subunits or 70S ribosomes.</text>
</comment>
<proteinExistence type="inferred from homology"/>
<keyword evidence="1 2" id="KW-0690">Ribosome biogenesis</keyword>
<evidence type="ECO:0000256" key="2">
    <source>
        <dbReference type="HAMAP-Rule" id="MF_00003"/>
    </source>
</evidence>
<dbReference type="NCBIfam" id="TIGR00082">
    <property type="entry name" value="rbfA"/>
    <property type="match status" value="1"/>
</dbReference>
<dbReference type="GO" id="GO:0043024">
    <property type="term" value="F:ribosomal small subunit binding"/>
    <property type="evidence" value="ECO:0007669"/>
    <property type="project" value="TreeGrafter"/>
</dbReference>
<evidence type="ECO:0000313" key="3">
    <source>
        <dbReference type="EMBL" id="PZE18819.1"/>
    </source>
</evidence>
<dbReference type="SUPFAM" id="SSF89919">
    <property type="entry name" value="Ribosome-binding factor A, RbfA"/>
    <property type="match status" value="1"/>
</dbReference>
<dbReference type="HAMAP" id="MF_00003">
    <property type="entry name" value="RbfA"/>
    <property type="match status" value="1"/>
</dbReference>
<organism evidence="3 4">
    <name type="scientific">Putridiphycobacter roseus</name>
    <dbReference type="NCBI Taxonomy" id="2219161"/>
    <lineage>
        <taxon>Bacteria</taxon>
        <taxon>Pseudomonadati</taxon>
        <taxon>Bacteroidota</taxon>
        <taxon>Flavobacteriia</taxon>
        <taxon>Flavobacteriales</taxon>
        <taxon>Crocinitomicaceae</taxon>
        <taxon>Putridiphycobacter</taxon>
    </lineage>
</organism>
<name>A0A2W1N2D5_9FLAO</name>
<dbReference type="EMBL" id="QKSB01000001">
    <property type="protein sequence ID" value="PZE18819.1"/>
    <property type="molecule type" value="Genomic_DNA"/>
</dbReference>
<evidence type="ECO:0000256" key="1">
    <source>
        <dbReference type="ARBA" id="ARBA00022517"/>
    </source>
</evidence>
<comment type="subcellular location">
    <subcellularLocation>
        <location evidence="2">Cytoplasm</location>
    </subcellularLocation>
</comment>
<reference evidence="3 4" key="1">
    <citation type="submission" date="2018-06" db="EMBL/GenBank/DDBJ databases">
        <title>The draft genome sequence of Crocinitomix sp. SM1701.</title>
        <authorList>
            <person name="Zhang X."/>
        </authorList>
    </citation>
    <scope>NUCLEOTIDE SEQUENCE [LARGE SCALE GENOMIC DNA]</scope>
    <source>
        <strain evidence="3 4">SM1701</strain>
    </source>
</reference>
<gene>
    <name evidence="2 3" type="primary">rbfA</name>
    <name evidence="3" type="ORF">DNU06_03025</name>
</gene>
<keyword evidence="4" id="KW-1185">Reference proteome</keyword>
<comment type="caution">
    <text evidence="3">The sequence shown here is derived from an EMBL/GenBank/DDBJ whole genome shotgun (WGS) entry which is preliminary data.</text>
</comment>
<dbReference type="InterPro" id="IPR015946">
    <property type="entry name" value="KH_dom-like_a/b"/>
</dbReference>
<dbReference type="AlphaFoldDB" id="A0A2W1N2D5"/>
<dbReference type="PANTHER" id="PTHR33515">
    <property type="entry name" value="RIBOSOME-BINDING FACTOR A, CHLOROPLASTIC-RELATED"/>
    <property type="match status" value="1"/>
</dbReference>
<dbReference type="GO" id="GO:0005829">
    <property type="term" value="C:cytosol"/>
    <property type="evidence" value="ECO:0007669"/>
    <property type="project" value="TreeGrafter"/>
</dbReference>
<comment type="similarity">
    <text evidence="2">Belongs to the RbfA family.</text>
</comment>
<dbReference type="RefSeq" id="WP_111061720.1">
    <property type="nucleotide sequence ID" value="NZ_JBHUCU010000007.1"/>
</dbReference>
<comment type="function">
    <text evidence="2">One of several proteins that assist in the late maturation steps of the functional core of the 30S ribosomal subunit. Associates with free 30S ribosomal subunits (but not with 30S subunits that are part of 70S ribosomes or polysomes). Required for efficient processing of 16S rRNA. May interact with the 5'-terminal helix region of 16S rRNA.</text>
</comment>
<dbReference type="InterPro" id="IPR000238">
    <property type="entry name" value="RbfA"/>
</dbReference>
<dbReference type="GO" id="GO:0030490">
    <property type="term" value="P:maturation of SSU-rRNA"/>
    <property type="evidence" value="ECO:0007669"/>
    <property type="project" value="UniProtKB-UniRule"/>
</dbReference>
<sequence>MSTLRQQKINAVLEKELNIVFREESRTFCLGAMVTVTQVNISPDMTYAKVFISIFGGAKPIEEVYKHIKENAGYIRKIMGNRLAKAMRRIPEFDYKIDNSLDYAREIDELLKK</sequence>
<protein>
    <recommendedName>
        <fullName evidence="2">Ribosome-binding factor A</fullName>
    </recommendedName>
</protein>
<dbReference type="PANTHER" id="PTHR33515:SF1">
    <property type="entry name" value="RIBOSOME-BINDING FACTOR A, CHLOROPLASTIC-RELATED"/>
    <property type="match status" value="1"/>
</dbReference>